<evidence type="ECO:0000313" key="3">
    <source>
        <dbReference type="Proteomes" id="UP000799757"/>
    </source>
</evidence>
<name>A0A6A6X5C7_9PLEO</name>
<dbReference type="GO" id="GO:0005737">
    <property type="term" value="C:cytoplasm"/>
    <property type="evidence" value="ECO:0007669"/>
    <property type="project" value="TreeGrafter"/>
</dbReference>
<dbReference type="PANTHER" id="PTHR43735:SF25">
    <property type="entry name" value="NAD(P)H DEHYDROGENASE 3"/>
    <property type="match status" value="1"/>
</dbReference>
<dbReference type="OrthoDB" id="202203at2759"/>
<dbReference type="PRINTS" id="PR00469">
    <property type="entry name" value="PNDRDTASEII"/>
</dbReference>
<dbReference type="PANTHER" id="PTHR43735">
    <property type="entry name" value="APOPTOSIS-INDUCING FACTOR 1"/>
    <property type="match status" value="1"/>
</dbReference>
<feature type="domain" description="FAD/NAD(P)-binding" evidence="1">
    <location>
        <begin position="6"/>
        <end position="306"/>
    </location>
</feature>
<keyword evidence="3" id="KW-1185">Reference proteome</keyword>
<dbReference type="SUPFAM" id="SSF51905">
    <property type="entry name" value="FAD/NAD(P)-binding domain"/>
    <property type="match status" value="1"/>
</dbReference>
<gene>
    <name evidence="2" type="ORF">K505DRAFT_326853</name>
</gene>
<dbReference type="InterPro" id="IPR023753">
    <property type="entry name" value="FAD/NAD-binding_dom"/>
</dbReference>
<dbReference type="Pfam" id="PF07992">
    <property type="entry name" value="Pyr_redox_2"/>
    <property type="match status" value="1"/>
</dbReference>
<accession>A0A6A6X5C7</accession>
<dbReference type="EMBL" id="MU002019">
    <property type="protein sequence ID" value="KAF2791428.1"/>
    <property type="molecule type" value="Genomic_DNA"/>
</dbReference>
<dbReference type="GO" id="GO:0004174">
    <property type="term" value="F:electron-transferring-flavoprotein dehydrogenase activity"/>
    <property type="evidence" value="ECO:0007669"/>
    <property type="project" value="TreeGrafter"/>
</dbReference>
<dbReference type="InterPro" id="IPR036188">
    <property type="entry name" value="FAD/NAD-bd_sf"/>
</dbReference>
<evidence type="ECO:0000259" key="1">
    <source>
        <dbReference type="Pfam" id="PF07992"/>
    </source>
</evidence>
<evidence type="ECO:0000313" key="2">
    <source>
        <dbReference type="EMBL" id="KAF2791428.1"/>
    </source>
</evidence>
<protein>
    <submittedName>
        <fullName evidence="2">FAD/NAD(P)-binding domain-containing protein</fullName>
    </submittedName>
</protein>
<proteinExistence type="predicted"/>
<dbReference type="AlphaFoldDB" id="A0A6A6X5C7"/>
<dbReference type="Proteomes" id="UP000799757">
    <property type="component" value="Unassembled WGS sequence"/>
</dbReference>
<reference evidence="2" key="1">
    <citation type="journal article" date="2020" name="Stud. Mycol.">
        <title>101 Dothideomycetes genomes: a test case for predicting lifestyles and emergence of pathogens.</title>
        <authorList>
            <person name="Haridas S."/>
            <person name="Albert R."/>
            <person name="Binder M."/>
            <person name="Bloem J."/>
            <person name="Labutti K."/>
            <person name="Salamov A."/>
            <person name="Andreopoulos B."/>
            <person name="Baker S."/>
            <person name="Barry K."/>
            <person name="Bills G."/>
            <person name="Bluhm B."/>
            <person name="Cannon C."/>
            <person name="Castanera R."/>
            <person name="Culley D."/>
            <person name="Daum C."/>
            <person name="Ezra D."/>
            <person name="Gonzalez J."/>
            <person name="Henrissat B."/>
            <person name="Kuo A."/>
            <person name="Liang C."/>
            <person name="Lipzen A."/>
            <person name="Lutzoni F."/>
            <person name="Magnuson J."/>
            <person name="Mondo S."/>
            <person name="Nolan M."/>
            <person name="Ohm R."/>
            <person name="Pangilinan J."/>
            <person name="Park H.-J."/>
            <person name="Ramirez L."/>
            <person name="Alfaro M."/>
            <person name="Sun H."/>
            <person name="Tritt A."/>
            <person name="Yoshinaga Y."/>
            <person name="Zwiers L.-H."/>
            <person name="Turgeon B."/>
            <person name="Goodwin S."/>
            <person name="Spatafora J."/>
            <person name="Crous P."/>
            <person name="Grigoriev I."/>
        </authorList>
    </citation>
    <scope>NUCLEOTIDE SEQUENCE</scope>
    <source>
        <strain evidence="2">CBS 109.77</strain>
    </source>
</reference>
<organism evidence="2 3">
    <name type="scientific">Melanomma pulvis-pyrius CBS 109.77</name>
    <dbReference type="NCBI Taxonomy" id="1314802"/>
    <lineage>
        <taxon>Eukaryota</taxon>
        <taxon>Fungi</taxon>
        <taxon>Dikarya</taxon>
        <taxon>Ascomycota</taxon>
        <taxon>Pezizomycotina</taxon>
        <taxon>Dothideomycetes</taxon>
        <taxon>Pleosporomycetidae</taxon>
        <taxon>Pleosporales</taxon>
        <taxon>Melanommataceae</taxon>
        <taxon>Melanomma</taxon>
    </lineage>
</organism>
<sequence length="410" mass="42901">MTSVHEIVILGGNFAGVDLVHHLQRQVLPLLKKAAGQTKFHISLVSPNTHFFFKVAAPRALINTTLISEEKIFKSLAEGFKQYGESVTLVRGKAAGLSPETRSVSVELVGGGSQQLKYDTLFIATGTTSTSPLWTLHDDHQASLDALHKLHAALPNAKTVLISGGGPVGVETAGEITAAYPNAKITLVVGGGILSTLKAGTIAKAKKLLADAKVDVLTNTRVTQATTEGASTVVELSNGESKTVDIYIDGTGATKINSEYLPKSWLDSTGRVTTRDAYFRVKGDSQADVSGIYVVGDIVAGSTNTAIEMNAQVTTAASSFAVDVLSKLGGKTGSSGGLLSFIPGFGSKGVAQKEFKPMKDTMIVPFGPSAGVGQAMGWSLPTFAVKKGKAEHFLINMVEPAVTGSKYPQL</sequence>
<dbReference type="Gene3D" id="3.50.50.100">
    <property type="match status" value="1"/>
</dbReference>
<dbReference type="PRINTS" id="PR00368">
    <property type="entry name" value="FADPNR"/>
</dbReference>
<dbReference type="GO" id="GO:0050660">
    <property type="term" value="F:flavin adenine dinucleotide binding"/>
    <property type="evidence" value="ECO:0007669"/>
    <property type="project" value="TreeGrafter"/>
</dbReference>